<evidence type="ECO:0000256" key="4">
    <source>
        <dbReference type="ARBA" id="ARBA00023163"/>
    </source>
</evidence>
<gene>
    <name evidence="6" type="primary">MED10</name>
    <name evidence="7" type="ORF">L203_102856</name>
</gene>
<evidence type="ECO:0000256" key="2">
    <source>
        <dbReference type="ARBA" id="ARBA00005389"/>
    </source>
</evidence>
<comment type="subunit">
    <text evidence="6">Component of the Mediator complex.</text>
</comment>
<comment type="subcellular location">
    <subcellularLocation>
        <location evidence="1 6">Nucleus</location>
    </subcellularLocation>
</comment>
<dbReference type="Proteomes" id="UP000094043">
    <property type="component" value="Chromosome 3"/>
</dbReference>
<organism evidence="7 8">
    <name type="scientific">Cryptococcus depauperatus CBS 7841</name>
    <dbReference type="NCBI Taxonomy" id="1295531"/>
    <lineage>
        <taxon>Eukaryota</taxon>
        <taxon>Fungi</taxon>
        <taxon>Dikarya</taxon>
        <taxon>Basidiomycota</taxon>
        <taxon>Agaricomycotina</taxon>
        <taxon>Tremellomycetes</taxon>
        <taxon>Tremellales</taxon>
        <taxon>Cryptococcaceae</taxon>
        <taxon>Cryptococcus</taxon>
    </lineage>
</organism>
<protein>
    <recommendedName>
        <fullName evidence="6">Mediator of RNA polymerase II transcription subunit 10</fullName>
    </recommendedName>
    <alternativeName>
        <fullName evidence="6">Mediator complex subunit 10</fullName>
    </alternativeName>
</protein>
<comment type="similarity">
    <text evidence="2 6">Belongs to the Mediator complex subunit 10 family.</text>
</comment>
<evidence type="ECO:0000256" key="6">
    <source>
        <dbReference type="RuleBase" id="RU364146"/>
    </source>
</evidence>
<comment type="function">
    <text evidence="6">Component of the Mediator complex, a coactivator involved in the regulated transcription of nearly all RNA polymerase II-dependent genes. Mediator functions as a bridge to convey information from gene-specific regulatory proteins to the basal RNA polymerase II transcription machinery. Mediator is recruited to promoters by direct interactions with regulatory proteins and serves as a scaffold for the assembly of a functional preinitiation complex with RNA polymerase II and the general transcription factors.</text>
</comment>
<evidence type="ECO:0000256" key="1">
    <source>
        <dbReference type="ARBA" id="ARBA00004123"/>
    </source>
</evidence>
<evidence type="ECO:0000256" key="3">
    <source>
        <dbReference type="ARBA" id="ARBA00023015"/>
    </source>
</evidence>
<evidence type="ECO:0000313" key="8">
    <source>
        <dbReference type="Proteomes" id="UP000094043"/>
    </source>
</evidence>
<reference evidence="7" key="3">
    <citation type="submission" date="2024-01" db="EMBL/GenBank/DDBJ databases">
        <authorList>
            <person name="Coelho M.A."/>
            <person name="David-Palma M."/>
            <person name="Shea T."/>
            <person name="Sun S."/>
            <person name="Cuomo C.A."/>
            <person name="Heitman J."/>
        </authorList>
    </citation>
    <scope>NUCLEOTIDE SEQUENCE</scope>
    <source>
        <strain evidence="7">CBS 7841</strain>
    </source>
</reference>
<accession>A0A1E3IAX2</accession>
<dbReference type="EMBL" id="CP143786">
    <property type="protein sequence ID" value="WVN87670.1"/>
    <property type="molecule type" value="Genomic_DNA"/>
</dbReference>
<evidence type="ECO:0000256" key="5">
    <source>
        <dbReference type="ARBA" id="ARBA00023242"/>
    </source>
</evidence>
<keyword evidence="3 6" id="KW-0805">Transcription regulation</keyword>
<reference evidence="7" key="1">
    <citation type="submission" date="2016-06" db="EMBL/GenBank/DDBJ databases">
        <authorList>
            <person name="Cuomo C."/>
            <person name="Litvintseva A."/>
            <person name="Heitman J."/>
            <person name="Chen Y."/>
            <person name="Sun S."/>
            <person name="Springer D."/>
            <person name="Dromer F."/>
            <person name="Young S."/>
            <person name="Zeng Q."/>
            <person name="Chapman S."/>
            <person name="Gujja S."/>
            <person name="Saif S."/>
            <person name="Birren B."/>
        </authorList>
    </citation>
    <scope>NUCLEOTIDE SEQUENCE</scope>
    <source>
        <strain evidence="7">CBS 7841</strain>
    </source>
</reference>
<name>A0A1E3IAX2_9TREE</name>
<dbReference type="InterPro" id="IPR019145">
    <property type="entry name" value="Mediator_Med10"/>
</dbReference>
<dbReference type="GO" id="GO:0006357">
    <property type="term" value="P:regulation of transcription by RNA polymerase II"/>
    <property type="evidence" value="ECO:0007669"/>
    <property type="project" value="InterPro"/>
</dbReference>
<proteinExistence type="inferred from homology"/>
<keyword evidence="8" id="KW-1185">Reference proteome</keyword>
<dbReference type="OrthoDB" id="337270at2759"/>
<keyword evidence="4 6" id="KW-0804">Transcription</keyword>
<reference evidence="7" key="2">
    <citation type="journal article" date="2022" name="Elife">
        <title>Obligate sexual reproduction of a homothallic fungus closely related to the Cryptococcus pathogenic species complex.</title>
        <authorList>
            <person name="Passer A.R."/>
            <person name="Clancey S.A."/>
            <person name="Shea T."/>
            <person name="David-Palma M."/>
            <person name="Averette A.F."/>
            <person name="Boekhout T."/>
            <person name="Porcel B.M."/>
            <person name="Nowrousian M."/>
            <person name="Cuomo C.A."/>
            <person name="Sun S."/>
            <person name="Heitman J."/>
            <person name="Coelho M.A."/>
        </authorList>
    </citation>
    <scope>NUCLEOTIDE SEQUENCE</scope>
    <source>
        <strain evidence="7">CBS 7841</strain>
    </source>
</reference>
<dbReference type="VEuPathDB" id="FungiDB:L203_04657"/>
<dbReference type="AlphaFoldDB" id="A0A1E3IAX2"/>
<dbReference type="Pfam" id="PF09748">
    <property type="entry name" value="Med10"/>
    <property type="match status" value="1"/>
</dbReference>
<keyword evidence="5 6" id="KW-0539">Nucleus</keyword>
<dbReference type="GO" id="GO:0003712">
    <property type="term" value="F:transcription coregulator activity"/>
    <property type="evidence" value="ECO:0007669"/>
    <property type="project" value="InterPro"/>
</dbReference>
<sequence>MSIDNKHLPSPASTPSAALGGSAPPTASSNPAAVRAIVESQLLRLAQDLYEMEISAGNVRENREGAVPNYLENINEAFLKLSKLSSQLQDTVPKAVVEQVDRYKNPHIYTRQTLTRATGENQHALGRVIGLETFRRKLHEAIHDNFPEIPLPDRRHQLAIQKSPEIHNAPPEDSLQHNSNLENTDVKMEDG</sequence>
<keyword evidence="6" id="KW-0010">Activator</keyword>
<dbReference type="GO" id="GO:0016592">
    <property type="term" value="C:mediator complex"/>
    <property type="evidence" value="ECO:0007669"/>
    <property type="project" value="InterPro"/>
</dbReference>
<evidence type="ECO:0000313" key="7">
    <source>
        <dbReference type="EMBL" id="WVN87670.1"/>
    </source>
</evidence>